<dbReference type="GO" id="GO:0008270">
    <property type="term" value="F:zinc ion binding"/>
    <property type="evidence" value="ECO:0007669"/>
    <property type="project" value="UniProtKB-KW"/>
</dbReference>
<evidence type="ECO:0000313" key="5">
    <source>
        <dbReference type="Proteomes" id="UP000007241"/>
    </source>
</evidence>
<feature type="compositionally biased region" description="Polar residues" evidence="2">
    <location>
        <begin position="410"/>
        <end position="431"/>
    </location>
</feature>
<dbReference type="AlphaFoldDB" id="F4NRS8"/>
<feature type="transmembrane region" description="Helical" evidence="1">
    <location>
        <begin position="78"/>
        <end position="104"/>
    </location>
</feature>
<organism evidence="4 5">
    <name type="scientific">Batrachochytrium dendrobatidis (strain JAM81 / FGSC 10211)</name>
    <name type="common">Frog chytrid fungus</name>
    <dbReference type="NCBI Taxonomy" id="684364"/>
    <lineage>
        <taxon>Eukaryota</taxon>
        <taxon>Fungi</taxon>
        <taxon>Fungi incertae sedis</taxon>
        <taxon>Chytridiomycota</taxon>
        <taxon>Chytridiomycota incertae sedis</taxon>
        <taxon>Chytridiomycetes</taxon>
        <taxon>Rhizophydiales</taxon>
        <taxon>Rhizophydiales incertae sedis</taxon>
        <taxon>Batrachochytrium</taxon>
    </lineage>
</organism>
<sequence length="529" mass="60539">MAGLFGWLSKKEDTNYEKILLELDDKIRRSEMRLAEFGLRERRLLYAWFFYTLPAYIIVLAVYAMYYRMSDGEPWKQFLIKSLPVVVVPIIIYLVRAGIIAWYLRCRNVEEIRLDELRTKQNDKITELKLKTSFYLTKGLIERYDNPKSKGGKQRKGSENPSGHDQTSSGSRHHPQANRQPQSADSRSEKTQESHGQRPHTQMSPQRRASPSVSENGPHSRQMLSNHPGFQQMDNAQHTPLQRQQLLHQQHIRNNDQLTPSHVVHQQQQMAALPASVNWFDSLLEAIIGESDGPQHKYALICEKCFTHNGLVLPNEYLVSRFKCMQCGHFNAKKTSAYAFDFNHSAEQSSHTFNSPSPPSSPVSRLRRRSNSICSNTSDASFSPMHYDNGSRSQFQTSSVENLTEEQRSDAGTNENMTLQQHEETVGNNDTASEKHDSLDSNELPTKDVSSNQDALSDTSTPQEVLEVGQQVSVKVLEVNEKDERISLSIKEIEQDQAEKEYKQYEKDDEQSGFQLSDIIGDKLEKFKK</sequence>
<comment type="similarity">
    <text evidence="1">Belongs to the lunapark family.</text>
</comment>
<comment type="domain">
    <text evidence="1">The C4-type zinc finger motif is necessary both for its ER three-way tubular junction localization and formation.</text>
</comment>
<keyword evidence="5" id="KW-1185">Reference proteome</keyword>
<dbReference type="InterPro" id="IPR012340">
    <property type="entry name" value="NA-bd_OB-fold"/>
</dbReference>
<keyword evidence="1" id="KW-0472">Membrane</keyword>
<feature type="compositionally biased region" description="Polar residues" evidence="2">
    <location>
        <begin position="199"/>
        <end position="234"/>
    </location>
</feature>
<keyword evidence="1" id="KW-0812">Transmembrane</keyword>
<dbReference type="PANTHER" id="PTHR22166:SF12">
    <property type="entry name" value="ENDOPLASMIC RETICULUM JUNCTION FORMATION PROTEIN LUNAPARK"/>
    <property type="match status" value="1"/>
</dbReference>
<dbReference type="InterPro" id="IPR019273">
    <property type="entry name" value="Lunapark_Znf"/>
</dbReference>
<dbReference type="FunCoup" id="F4NRS8">
    <property type="interactions" value="61"/>
</dbReference>
<dbReference type="RefSeq" id="XP_006675763.1">
    <property type="nucleotide sequence ID" value="XM_006675700.1"/>
</dbReference>
<reference evidence="4 5" key="1">
    <citation type="submission" date="2009-12" db="EMBL/GenBank/DDBJ databases">
        <title>The draft genome of Batrachochytrium dendrobatidis.</title>
        <authorList>
            <consortium name="US DOE Joint Genome Institute (JGI-PGF)"/>
            <person name="Kuo A."/>
            <person name="Salamov A."/>
            <person name="Schmutz J."/>
            <person name="Lucas S."/>
            <person name="Pitluck S."/>
            <person name="Rosenblum E."/>
            <person name="Stajich J."/>
            <person name="Eisen M."/>
            <person name="Grigoriev I.V."/>
        </authorList>
    </citation>
    <scope>NUCLEOTIDE SEQUENCE [LARGE SCALE GENOMIC DNA]</scope>
    <source>
        <strain evidence="5">JAM81 / FGSC 10211</strain>
    </source>
</reference>
<evidence type="ECO:0000259" key="3">
    <source>
        <dbReference type="PROSITE" id="PS50126"/>
    </source>
</evidence>
<dbReference type="InterPro" id="IPR040115">
    <property type="entry name" value="Lnp"/>
</dbReference>
<dbReference type="PANTHER" id="PTHR22166">
    <property type="entry name" value="ENDOPLASMIC RETICULUM JUNCTION FORMATION PROTEIN LUNAPARK"/>
    <property type="match status" value="1"/>
</dbReference>
<dbReference type="OrthoDB" id="1725934at2759"/>
<feature type="compositionally biased region" description="Polar residues" evidence="2">
    <location>
        <begin position="441"/>
        <end position="463"/>
    </location>
</feature>
<dbReference type="GO" id="GO:1903373">
    <property type="term" value="P:positive regulation of endoplasmic reticulum tubular network organization"/>
    <property type="evidence" value="ECO:0007669"/>
    <property type="project" value="UniProtKB-UniRule"/>
</dbReference>
<evidence type="ECO:0000313" key="4">
    <source>
        <dbReference type="EMBL" id="EGF84183.1"/>
    </source>
</evidence>
<dbReference type="Pfam" id="PF00575">
    <property type="entry name" value="S1"/>
    <property type="match status" value="1"/>
</dbReference>
<dbReference type="InParanoid" id="F4NRS8"/>
<feature type="region of interest" description="Disordered" evidence="2">
    <location>
        <begin position="145"/>
        <end position="234"/>
    </location>
</feature>
<dbReference type="GeneID" id="18240335"/>
<dbReference type="OMA" id="PKWYDRI"/>
<dbReference type="GO" id="GO:0071782">
    <property type="term" value="C:endoplasmic reticulum tubular network"/>
    <property type="evidence" value="ECO:0000318"/>
    <property type="project" value="GO_Central"/>
</dbReference>
<comment type="subcellular location">
    <subcellularLocation>
        <location evidence="1">Endoplasmic reticulum membrane</location>
        <topology evidence="1">Multi-pass membrane protein</topology>
    </subcellularLocation>
</comment>
<feature type="compositionally biased region" description="Basic and acidic residues" evidence="2">
    <location>
        <begin position="186"/>
        <end position="196"/>
    </location>
</feature>
<feature type="region of interest" description="Disordered" evidence="2">
    <location>
        <begin position="347"/>
        <end position="464"/>
    </location>
</feature>
<feature type="compositionally biased region" description="Polar residues" evidence="2">
    <location>
        <begin position="159"/>
        <end position="170"/>
    </location>
</feature>
<feature type="transmembrane region" description="Helical" evidence="1">
    <location>
        <begin position="45"/>
        <end position="66"/>
    </location>
</feature>
<dbReference type="InterPro" id="IPR003029">
    <property type="entry name" value="S1_domain"/>
</dbReference>
<dbReference type="GO" id="GO:0071788">
    <property type="term" value="P:endoplasmic reticulum tubular network maintenance"/>
    <property type="evidence" value="ECO:0007669"/>
    <property type="project" value="UniProtKB-UniRule"/>
</dbReference>
<name>F4NRS8_BATDJ</name>
<dbReference type="Gene3D" id="2.40.50.140">
    <property type="entry name" value="Nucleic acid-binding proteins"/>
    <property type="match status" value="1"/>
</dbReference>
<keyword evidence="1" id="KW-0862">Zinc</keyword>
<keyword evidence="1" id="KW-1133">Transmembrane helix</keyword>
<feature type="domain" description="S1 motif" evidence="3">
    <location>
        <begin position="444"/>
        <end position="491"/>
    </location>
</feature>
<protein>
    <recommendedName>
        <fullName evidence="1">Endoplasmic reticulum junction formation protein lunapark</fullName>
    </recommendedName>
</protein>
<dbReference type="Proteomes" id="UP000007241">
    <property type="component" value="Unassembled WGS sequence"/>
</dbReference>
<keyword evidence="1" id="KW-0479">Metal-binding</keyword>
<dbReference type="Pfam" id="PF10058">
    <property type="entry name" value="Zn_ribbon_10"/>
    <property type="match status" value="1"/>
</dbReference>
<dbReference type="GO" id="GO:0071786">
    <property type="term" value="P:endoplasmic reticulum tubular network organization"/>
    <property type="evidence" value="ECO:0000318"/>
    <property type="project" value="GO_Central"/>
</dbReference>
<dbReference type="EMBL" id="GL882879">
    <property type="protein sequence ID" value="EGF84183.1"/>
    <property type="molecule type" value="Genomic_DNA"/>
</dbReference>
<dbReference type="HOGENOM" id="CLU_514788_0_0_1"/>
<accession>F4NRS8</accession>
<proteinExistence type="inferred from homology"/>
<dbReference type="SUPFAM" id="SSF50249">
    <property type="entry name" value="Nucleic acid-binding proteins"/>
    <property type="match status" value="1"/>
</dbReference>
<evidence type="ECO:0000256" key="2">
    <source>
        <dbReference type="SAM" id="MobiDB-lite"/>
    </source>
</evidence>
<dbReference type="PROSITE" id="PS50126">
    <property type="entry name" value="S1"/>
    <property type="match status" value="1"/>
</dbReference>
<evidence type="ECO:0000256" key="1">
    <source>
        <dbReference type="RuleBase" id="RU367073"/>
    </source>
</evidence>
<keyword evidence="1" id="KW-0863">Zinc-finger</keyword>
<feature type="compositionally biased region" description="Polar residues" evidence="2">
    <location>
        <begin position="390"/>
        <end position="402"/>
    </location>
</feature>
<dbReference type="GO" id="GO:0003676">
    <property type="term" value="F:nucleic acid binding"/>
    <property type="evidence" value="ECO:0007669"/>
    <property type="project" value="InterPro"/>
</dbReference>
<dbReference type="STRING" id="684364.F4NRS8"/>
<comment type="function">
    <text evidence="1">Plays a role in determining ER morphology.</text>
</comment>
<gene>
    <name evidence="4" type="ORF">BATDEDRAFT_34144</name>
</gene>
<dbReference type="GO" id="GO:0098826">
    <property type="term" value="C:endoplasmic reticulum tubular network membrane"/>
    <property type="evidence" value="ECO:0007669"/>
    <property type="project" value="UniProtKB-UniRule"/>
</dbReference>
<keyword evidence="1" id="KW-0256">Endoplasmic reticulum</keyword>